<feature type="domain" description="Transcription regulator AsnC/Lrp ligand binding" evidence="1">
    <location>
        <begin position="78"/>
        <end position="151"/>
    </location>
</feature>
<dbReference type="Pfam" id="PF01037">
    <property type="entry name" value="AsnC_trans_reg"/>
    <property type="match status" value="1"/>
</dbReference>
<dbReference type="EMBL" id="JACCFY010000001">
    <property type="protein sequence ID" value="NYJ77748.1"/>
    <property type="molecule type" value="Genomic_DNA"/>
</dbReference>
<evidence type="ECO:0000259" key="1">
    <source>
        <dbReference type="Pfam" id="PF01037"/>
    </source>
</evidence>
<dbReference type="SUPFAM" id="SSF54909">
    <property type="entry name" value="Dimeric alpha+beta barrel"/>
    <property type="match status" value="1"/>
</dbReference>
<dbReference type="InterPro" id="IPR011008">
    <property type="entry name" value="Dimeric_a/b-barrel"/>
</dbReference>
<dbReference type="PANTHER" id="PTHR30154">
    <property type="entry name" value="LEUCINE-RESPONSIVE REGULATORY PROTEIN"/>
    <property type="match status" value="1"/>
</dbReference>
<keyword evidence="3" id="KW-1185">Reference proteome</keyword>
<dbReference type="InterPro" id="IPR019887">
    <property type="entry name" value="Tscrpt_reg_AsnC/Lrp_C"/>
</dbReference>
<dbReference type="Pfam" id="PF13412">
    <property type="entry name" value="HTH_24"/>
    <property type="match status" value="1"/>
</dbReference>
<dbReference type="Proteomes" id="UP000535437">
    <property type="component" value="Unassembled WGS sequence"/>
</dbReference>
<proteinExistence type="predicted"/>
<dbReference type="PANTHER" id="PTHR30154:SF34">
    <property type="entry name" value="TRANSCRIPTIONAL REGULATOR AZLB"/>
    <property type="match status" value="1"/>
</dbReference>
<dbReference type="GO" id="GO:0043565">
    <property type="term" value="F:sequence-specific DNA binding"/>
    <property type="evidence" value="ECO:0007669"/>
    <property type="project" value="TreeGrafter"/>
</dbReference>
<organism evidence="2 3">
    <name type="scientific">Nesterenkonia xinjiangensis</name>
    <dbReference type="NCBI Taxonomy" id="225327"/>
    <lineage>
        <taxon>Bacteria</taxon>
        <taxon>Bacillati</taxon>
        <taxon>Actinomycetota</taxon>
        <taxon>Actinomycetes</taxon>
        <taxon>Micrococcales</taxon>
        <taxon>Micrococcaceae</taxon>
        <taxon>Nesterenkonia</taxon>
    </lineage>
</organism>
<dbReference type="Gene3D" id="3.30.70.920">
    <property type="match status" value="1"/>
</dbReference>
<dbReference type="RefSeq" id="WP_179541190.1">
    <property type="nucleotide sequence ID" value="NZ_BAAALL010000002.1"/>
</dbReference>
<keyword evidence="2" id="KW-0238">DNA-binding</keyword>
<dbReference type="SMART" id="SM00344">
    <property type="entry name" value="HTH_ASNC"/>
    <property type="match status" value="1"/>
</dbReference>
<dbReference type="Gene3D" id="1.10.10.10">
    <property type="entry name" value="Winged helix-like DNA-binding domain superfamily/Winged helix DNA-binding domain"/>
    <property type="match status" value="1"/>
</dbReference>
<gene>
    <name evidence="2" type="ORF">HNR09_001159</name>
</gene>
<dbReference type="InterPro" id="IPR019888">
    <property type="entry name" value="Tscrpt_reg_AsnC-like"/>
</dbReference>
<comment type="caution">
    <text evidence="2">The sequence shown here is derived from an EMBL/GenBank/DDBJ whole genome shotgun (WGS) entry which is preliminary data.</text>
</comment>
<reference evidence="2 3" key="1">
    <citation type="submission" date="2020-07" db="EMBL/GenBank/DDBJ databases">
        <title>Sequencing the genomes of 1000 actinobacteria strains.</title>
        <authorList>
            <person name="Klenk H.-P."/>
        </authorList>
    </citation>
    <scope>NUCLEOTIDE SEQUENCE [LARGE SCALE GENOMIC DNA]</scope>
    <source>
        <strain evidence="2 3">DSM 15475</strain>
    </source>
</reference>
<dbReference type="SUPFAM" id="SSF46785">
    <property type="entry name" value="Winged helix' DNA-binding domain"/>
    <property type="match status" value="1"/>
</dbReference>
<accession>A0A7Z0K9F2</accession>
<sequence length="162" mass="17840">MSSSRQLTPETLDGLDHAVIAALSAAPELTNKALASRLSVAESTCAYRRRRLRNAGTIGPPRLDLDHAQLGYTLQAVITVYMSSHSREAVDQFLDSMVSTAHVLQVVHLTGRADFMLTVAVRSAEELKNFVLDHITVHPAIRNTETHIVFDSRRGTWIPEAP</sequence>
<dbReference type="GO" id="GO:0005829">
    <property type="term" value="C:cytosol"/>
    <property type="evidence" value="ECO:0007669"/>
    <property type="project" value="TreeGrafter"/>
</dbReference>
<name>A0A7Z0K9F2_9MICC</name>
<evidence type="ECO:0000313" key="3">
    <source>
        <dbReference type="Proteomes" id="UP000535437"/>
    </source>
</evidence>
<dbReference type="InterPro" id="IPR036388">
    <property type="entry name" value="WH-like_DNA-bd_sf"/>
</dbReference>
<dbReference type="InterPro" id="IPR036390">
    <property type="entry name" value="WH_DNA-bd_sf"/>
</dbReference>
<dbReference type="GO" id="GO:0043200">
    <property type="term" value="P:response to amino acid"/>
    <property type="evidence" value="ECO:0007669"/>
    <property type="project" value="TreeGrafter"/>
</dbReference>
<evidence type="ECO:0000313" key="2">
    <source>
        <dbReference type="EMBL" id="NYJ77748.1"/>
    </source>
</evidence>
<dbReference type="AlphaFoldDB" id="A0A7Z0K9F2"/>
<protein>
    <submittedName>
        <fullName evidence="2">DNA-binding Lrp family transcriptional regulator</fullName>
    </submittedName>
</protein>